<protein>
    <submittedName>
        <fullName evidence="1">Uncharacterized protein</fullName>
    </submittedName>
</protein>
<dbReference type="EMBL" id="JABBZM010000011">
    <property type="protein sequence ID" value="NMV38891.1"/>
    <property type="molecule type" value="Genomic_DNA"/>
</dbReference>
<dbReference type="RefSeq" id="WP_169340357.1">
    <property type="nucleotide sequence ID" value="NZ_JABBZM010000011.1"/>
</dbReference>
<dbReference type="Proteomes" id="UP000575469">
    <property type="component" value="Unassembled WGS sequence"/>
</dbReference>
<gene>
    <name evidence="1" type="ORF">HGR00_13315</name>
</gene>
<accession>A0A848NUK2</accession>
<proteinExistence type="predicted"/>
<reference evidence="1 2" key="1">
    <citation type="submission" date="2020-04" db="EMBL/GenBank/DDBJ databases">
        <title>Ralstonia insidiosa genome sequencing and assembly.</title>
        <authorList>
            <person name="Martins R.C.R."/>
            <person name="Perdigao-Neto L.V."/>
            <person name="Levin A.S.S."/>
            <person name="Costa S.F."/>
        </authorList>
    </citation>
    <scope>NUCLEOTIDE SEQUENCE [LARGE SCALE GENOMIC DNA]</scope>
    <source>
        <strain evidence="1 2">5047</strain>
    </source>
</reference>
<comment type="caution">
    <text evidence="1">The sequence shown here is derived from an EMBL/GenBank/DDBJ whole genome shotgun (WGS) entry which is preliminary data.</text>
</comment>
<evidence type="ECO:0000313" key="2">
    <source>
        <dbReference type="Proteomes" id="UP000575469"/>
    </source>
</evidence>
<organism evidence="1 2">
    <name type="scientific">Ralstonia insidiosa</name>
    <dbReference type="NCBI Taxonomy" id="190721"/>
    <lineage>
        <taxon>Bacteria</taxon>
        <taxon>Pseudomonadati</taxon>
        <taxon>Pseudomonadota</taxon>
        <taxon>Betaproteobacteria</taxon>
        <taxon>Burkholderiales</taxon>
        <taxon>Burkholderiaceae</taxon>
        <taxon>Ralstonia</taxon>
    </lineage>
</organism>
<evidence type="ECO:0000313" key="1">
    <source>
        <dbReference type="EMBL" id="NMV38891.1"/>
    </source>
</evidence>
<sequence>MQAIFALSNQTRLLLNEWRAKSGDAYPEGGLQYTYVEAPGQAHFRLPESGNASSPSLSIDELSEFGRFFQTTLEGYCESNPDACYVEMANQLMKALKSDLAFTDVQWSFEEGDYDMQVTLKMVSRSDYSYYSLELWWSVD</sequence>
<name>A0A848NUK2_9RALS</name>
<dbReference type="AlphaFoldDB" id="A0A848NUK2"/>